<evidence type="ECO:0000313" key="5">
    <source>
        <dbReference type="Proteomes" id="UP000628984"/>
    </source>
</evidence>
<feature type="transmembrane region" description="Helical" evidence="2">
    <location>
        <begin position="98"/>
        <end position="117"/>
    </location>
</feature>
<keyword evidence="1" id="KW-0460">Magnesium</keyword>
<dbReference type="PANTHER" id="PTHR36305">
    <property type="entry name" value="PHOSPHATIDYLGLYCEROPHOSPHATASE A"/>
    <property type="match status" value="1"/>
</dbReference>
<keyword evidence="1" id="KW-1003">Cell membrane</keyword>
<evidence type="ECO:0000259" key="3">
    <source>
        <dbReference type="Pfam" id="PF04608"/>
    </source>
</evidence>
<dbReference type="Pfam" id="PF04608">
    <property type="entry name" value="PgpA"/>
    <property type="match status" value="1"/>
</dbReference>
<keyword evidence="1" id="KW-0479">Metal-binding</keyword>
<dbReference type="GO" id="GO:0008962">
    <property type="term" value="F:phosphatidylglycerophosphatase activity"/>
    <property type="evidence" value="ECO:0007669"/>
    <property type="project" value="UniProtKB-EC"/>
</dbReference>
<dbReference type="CDD" id="cd06971">
    <property type="entry name" value="PgpA"/>
    <property type="match status" value="1"/>
</dbReference>
<keyword evidence="5" id="KW-1185">Reference proteome</keyword>
<dbReference type="RefSeq" id="WP_189632282.1">
    <property type="nucleotide sequence ID" value="NZ_BMYQ01000001.1"/>
</dbReference>
<keyword evidence="1" id="KW-0378">Hydrolase</keyword>
<proteinExistence type="predicted"/>
<dbReference type="PANTHER" id="PTHR36305:SF1">
    <property type="entry name" value="PHOSPHATIDYLGLYCEROPHOSPHATASE A"/>
    <property type="match status" value="1"/>
</dbReference>
<protein>
    <recommendedName>
        <fullName evidence="1">Phosphatidylglycerophosphatase A</fullName>
        <ecNumber evidence="1">3.1.3.27</ecNumber>
    </recommendedName>
    <alternativeName>
        <fullName evidence="1">Phosphatidylglycerolphosphate phosphatase A</fullName>
    </alternativeName>
</protein>
<keyword evidence="2" id="KW-1133">Transmembrane helix</keyword>
<keyword evidence="1" id="KW-0595">Phospholipid degradation</keyword>
<keyword evidence="1" id="KW-0997">Cell inner membrane</keyword>
<comment type="function">
    <text evidence="1">Lipid phosphatase which dephosphorylates phosphatidylglycerophosphate (PGP) to phosphatidylglycerol (PG).</text>
</comment>
<feature type="transmembrane region" description="Helical" evidence="2">
    <location>
        <begin position="138"/>
        <end position="162"/>
    </location>
</feature>
<dbReference type="GO" id="GO:0009395">
    <property type="term" value="P:phospholipid catabolic process"/>
    <property type="evidence" value="ECO:0007669"/>
    <property type="project" value="UniProtKB-KW"/>
</dbReference>
<keyword evidence="1 2" id="KW-0472">Membrane</keyword>
<keyword evidence="1" id="KW-0443">Lipid metabolism</keyword>
<dbReference type="SUPFAM" id="SSF101307">
    <property type="entry name" value="YutG-like"/>
    <property type="match status" value="1"/>
</dbReference>
<dbReference type="InterPro" id="IPR026037">
    <property type="entry name" value="PgpA"/>
</dbReference>
<reference evidence="4" key="2">
    <citation type="submission" date="2020-09" db="EMBL/GenBank/DDBJ databases">
        <authorList>
            <person name="Sun Q."/>
            <person name="Kim S."/>
        </authorList>
    </citation>
    <scope>NUCLEOTIDE SEQUENCE</scope>
    <source>
        <strain evidence="4">KCTC 23714</strain>
    </source>
</reference>
<comment type="caution">
    <text evidence="4">The sequence shown here is derived from an EMBL/GenBank/DDBJ whole genome shotgun (WGS) entry which is preliminary data.</text>
</comment>
<sequence length="168" mass="17878">MIAAICTFFGAGLLRPAPGTWGSLAAVALAVLAYETGYALLVPAGAALATLAGFWTIPQYLAGHSDSDPSEVVIDEVAGQWLALSFTIIPLWRHDVDSLLFGAWPGWVVPFVLFRLFDIRKPWLVGQADRRGDAAGVMLDDLWAGLFAGLGSVILAGIYHAILQPMIG</sequence>
<comment type="catalytic activity">
    <reaction evidence="1">
        <text>a 1,2-diacyl-sn-glycero-3-phospho-(1'-sn-glycero-3'-phosphate) + H2O = a 1,2-diacyl-sn-glycero-3-phospho-(1'-sn-glycerol) + phosphate</text>
        <dbReference type="Rhea" id="RHEA:33751"/>
        <dbReference type="ChEBI" id="CHEBI:15377"/>
        <dbReference type="ChEBI" id="CHEBI:43474"/>
        <dbReference type="ChEBI" id="CHEBI:60110"/>
        <dbReference type="ChEBI" id="CHEBI:64716"/>
        <dbReference type="EC" id="3.1.3.27"/>
    </reaction>
</comment>
<dbReference type="Proteomes" id="UP000628984">
    <property type="component" value="Unassembled WGS sequence"/>
</dbReference>
<keyword evidence="1" id="KW-0442">Lipid degradation</keyword>
<accession>A0A918IMF8</accession>
<comment type="cofactor">
    <cofactor evidence="1">
        <name>Mg(2+)</name>
        <dbReference type="ChEBI" id="CHEBI:18420"/>
    </cofactor>
</comment>
<reference evidence="4" key="1">
    <citation type="journal article" date="2014" name="Int. J. Syst. Evol. Microbiol.">
        <title>Complete genome sequence of Corynebacterium casei LMG S-19264T (=DSM 44701T), isolated from a smear-ripened cheese.</title>
        <authorList>
            <consortium name="US DOE Joint Genome Institute (JGI-PGF)"/>
            <person name="Walter F."/>
            <person name="Albersmeier A."/>
            <person name="Kalinowski J."/>
            <person name="Ruckert C."/>
        </authorList>
    </citation>
    <scope>NUCLEOTIDE SEQUENCE</scope>
    <source>
        <strain evidence="4">KCTC 23714</strain>
    </source>
</reference>
<comment type="subcellular location">
    <subcellularLocation>
        <location evidence="1">Cell inner membrane</location>
        <topology evidence="1">Multi-pass membrane protein</topology>
    </subcellularLocation>
</comment>
<dbReference type="EMBL" id="BMYQ01000001">
    <property type="protein sequence ID" value="GGW22369.1"/>
    <property type="molecule type" value="Genomic_DNA"/>
</dbReference>
<gene>
    <name evidence="4" type="primary">pgpA</name>
    <name evidence="4" type="ORF">GCM10011452_05680</name>
</gene>
<dbReference type="EC" id="3.1.3.27" evidence="1"/>
<dbReference type="InterPro" id="IPR036681">
    <property type="entry name" value="PgpA-like_sf"/>
</dbReference>
<keyword evidence="1" id="KW-1208">Phospholipid metabolism</keyword>
<dbReference type="GO" id="GO:0046872">
    <property type="term" value="F:metal ion binding"/>
    <property type="evidence" value="ECO:0007669"/>
    <property type="project" value="UniProtKB-KW"/>
</dbReference>
<dbReference type="PIRSF" id="PIRSF006162">
    <property type="entry name" value="PgpA"/>
    <property type="match status" value="1"/>
</dbReference>
<feature type="transmembrane region" description="Helical" evidence="2">
    <location>
        <begin position="38"/>
        <end position="61"/>
    </location>
</feature>
<dbReference type="GO" id="GO:0005886">
    <property type="term" value="C:plasma membrane"/>
    <property type="evidence" value="ECO:0007669"/>
    <property type="project" value="UniProtKB-SubCell"/>
</dbReference>
<evidence type="ECO:0000256" key="1">
    <source>
        <dbReference type="PIRNR" id="PIRNR006162"/>
    </source>
</evidence>
<name>A0A918IMF8_9RHOB</name>
<evidence type="ECO:0000313" key="4">
    <source>
        <dbReference type="EMBL" id="GGW22369.1"/>
    </source>
</evidence>
<organism evidence="4 5">
    <name type="scientific">Gemmobacter lanyuensis</name>
    <dbReference type="NCBI Taxonomy" id="1054497"/>
    <lineage>
        <taxon>Bacteria</taxon>
        <taxon>Pseudomonadati</taxon>
        <taxon>Pseudomonadota</taxon>
        <taxon>Alphaproteobacteria</taxon>
        <taxon>Rhodobacterales</taxon>
        <taxon>Paracoccaceae</taxon>
        <taxon>Gemmobacter</taxon>
    </lineage>
</organism>
<keyword evidence="1 2" id="KW-0812">Transmembrane</keyword>
<dbReference type="AlphaFoldDB" id="A0A918IMF8"/>
<dbReference type="InterPro" id="IPR007686">
    <property type="entry name" value="YutG/PgpA"/>
</dbReference>
<evidence type="ECO:0000256" key="2">
    <source>
        <dbReference type="SAM" id="Phobius"/>
    </source>
</evidence>
<comment type="pathway">
    <text evidence="1">Phospholipid metabolism; phosphatidylglycerol biosynthesis; phosphatidylglycerol from CDP-diacylglycerol: step 2/2.</text>
</comment>
<feature type="domain" description="YutG/PgpA" evidence="3">
    <location>
        <begin position="5"/>
        <end position="155"/>
    </location>
</feature>